<name>K1PSI9_MAGGI</name>
<evidence type="ECO:0008006" key="2">
    <source>
        <dbReference type="Google" id="ProtNLM"/>
    </source>
</evidence>
<dbReference type="Gene3D" id="3.90.176.10">
    <property type="entry name" value="Toxin ADP-ribosyltransferase, Chain A, domain 1"/>
    <property type="match status" value="1"/>
</dbReference>
<dbReference type="SUPFAM" id="SSF56399">
    <property type="entry name" value="ADP-ribosylation"/>
    <property type="match status" value="1"/>
</dbReference>
<dbReference type="InterPro" id="IPR036770">
    <property type="entry name" value="Ankyrin_rpt-contain_sf"/>
</dbReference>
<organism evidence="1">
    <name type="scientific">Magallana gigas</name>
    <name type="common">Pacific oyster</name>
    <name type="synonym">Crassostrea gigas</name>
    <dbReference type="NCBI Taxonomy" id="29159"/>
    <lineage>
        <taxon>Eukaryota</taxon>
        <taxon>Metazoa</taxon>
        <taxon>Spiralia</taxon>
        <taxon>Lophotrochozoa</taxon>
        <taxon>Mollusca</taxon>
        <taxon>Bivalvia</taxon>
        <taxon>Autobranchia</taxon>
        <taxon>Pteriomorphia</taxon>
        <taxon>Ostreida</taxon>
        <taxon>Ostreoidea</taxon>
        <taxon>Ostreidae</taxon>
        <taxon>Magallana</taxon>
    </lineage>
</organism>
<evidence type="ECO:0000313" key="1">
    <source>
        <dbReference type="EMBL" id="EKC27227.1"/>
    </source>
</evidence>
<dbReference type="HOGENOM" id="CLU_036016_0_0_1"/>
<protein>
    <recommendedName>
        <fullName evidence="2">Mono(ADP-ribosyl)transferase</fullName>
    </recommendedName>
</protein>
<sequence length="556" mass="62712">MATNSNMIALVLTTVNLGSVLVKSLTIDVNSFTYMESAPRTAEPNVFMEVRLMARAGSPRISCGAHCVAGQCVGIEVCGGELCRLWNGSFETNVTFSSTSAIECHRYSKNSQSGPNMDITTAAVAKLFVCNDLFHHKRRQSTASCYWALLVCVDLLYVLSDIHSRILVAIMTSVSEIQVDAEEINALLFAAKNGQWNVVWKILGHPSKPRKPFLLNCIPENRRWGVLHQAIWWNNYPVVNKLLQFPTCDIRIKAKEGLSEIGPTGGKSAEEIASGFNHTEIAQLLQTNESRIGAQAPETFHRLSSGLEDYVLSLLKVTLAAYKTAFQPQQIESKTFNDLLREVWQNVNAVPGRWKVARDKVAEAAYVVCEETCNNIKACKRKQEFYEAIINAYTIEENYLYDHLNTALRRQRQADYMPTADDLALGPYVLMYQLLLLFWNKLRKESSITYRRMRVSATDLEKYQVGTKFAWMSFVSSSVELEKAVMFPTCGPSGDKIIVFTIDTSTPSHWQPRNIEKFAMYMERERVFPAGAKFLVTNRTPDRTNADQTNISMKLI</sequence>
<dbReference type="InParanoid" id="K1PSI9"/>
<dbReference type="AlphaFoldDB" id="K1PSI9"/>
<proteinExistence type="predicted"/>
<dbReference type="Gene3D" id="1.25.40.20">
    <property type="entry name" value="Ankyrin repeat-containing domain"/>
    <property type="match status" value="1"/>
</dbReference>
<dbReference type="SUPFAM" id="SSF48403">
    <property type="entry name" value="Ankyrin repeat"/>
    <property type="match status" value="1"/>
</dbReference>
<reference evidence="1" key="1">
    <citation type="journal article" date="2012" name="Nature">
        <title>The oyster genome reveals stress adaptation and complexity of shell formation.</title>
        <authorList>
            <person name="Zhang G."/>
            <person name="Fang X."/>
            <person name="Guo X."/>
            <person name="Li L."/>
            <person name="Luo R."/>
            <person name="Xu F."/>
            <person name="Yang P."/>
            <person name="Zhang L."/>
            <person name="Wang X."/>
            <person name="Qi H."/>
            <person name="Xiong Z."/>
            <person name="Que H."/>
            <person name="Xie Y."/>
            <person name="Holland P.W."/>
            <person name="Paps J."/>
            <person name="Zhu Y."/>
            <person name="Wu F."/>
            <person name="Chen Y."/>
            <person name="Wang J."/>
            <person name="Peng C."/>
            <person name="Meng J."/>
            <person name="Yang L."/>
            <person name="Liu J."/>
            <person name="Wen B."/>
            <person name="Zhang N."/>
            <person name="Huang Z."/>
            <person name="Zhu Q."/>
            <person name="Feng Y."/>
            <person name="Mount A."/>
            <person name="Hedgecock D."/>
            <person name="Xu Z."/>
            <person name="Liu Y."/>
            <person name="Domazet-Loso T."/>
            <person name="Du Y."/>
            <person name="Sun X."/>
            <person name="Zhang S."/>
            <person name="Liu B."/>
            <person name="Cheng P."/>
            <person name="Jiang X."/>
            <person name="Li J."/>
            <person name="Fan D."/>
            <person name="Wang W."/>
            <person name="Fu W."/>
            <person name="Wang T."/>
            <person name="Wang B."/>
            <person name="Zhang J."/>
            <person name="Peng Z."/>
            <person name="Li Y."/>
            <person name="Li N."/>
            <person name="Wang J."/>
            <person name="Chen M."/>
            <person name="He Y."/>
            <person name="Tan F."/>
            <person name="Song X."/>
            <person name="Zheng Q."/>
            <person name="Huang R."/>
            <person name="Yang H."/>
            <person name="Du X."/>
            <person name="Chen L."/>
            <person name="Yang M."/>
            <person name="Gaffney P.M."/>
            <person name="Wang S."/>
            <person name="Luo L."/>
            <person name="She Z."/>
            <person name="Ming Y."/>
            <person name="Huang W."/>
            <person name="Zhang S."/>
            <person name="Huang B."/>
            <person name="Zhang Y."/>
            <person name="Qu T."/>
            <person name="Ni P."/>
            <person name="Miao G."/>
            <person name="Wang J."/>
            <person name="Wang Q."/>
            <person name="Steinberg C.E."/>
            <person name="Wang H."/>
            <person name="Li N."/>
            <person name="Qian L."/>
            <person name="Zhang G."/>
            <person name="Li Y."/>
            <person name="Yang H."/>
            <person name="Liu X."/>
            <person name="Wang J."/>
            <person name="Yin Y."/>
            <person name="Wang J."/>
        </authorList>
    </citation>
    <scope>NUCLEOTIDE SEQUENCE [LARGE SCALE GENOMIC DNA]</scope>
    <source>
        <strain evidence="1">05x7-T-G4-1.051#20</strain>
    </source>
</reference>
<accession>K1PSI9</accession>
<dbReference type="EMBL" id="JH816763">
    <property type="protein sequence ID" value="EKC27227.1"/>
    <property type="molecule type" value="Genomic_DNA"/>
</dbReference>
<gene>
    <name evidence="1" type="ORF">CGI_10000860</name>
</gene>